<feature type="compositionally biased region" description="Polar residues" evidence="9">
    <location>
        <begin position="179"/>
        <end position="188"/>
    </location>
</feature>
<dbReference type="Pfam" id="PF16179">
    <property type="entry name" value="RHD_dimer"/>
    <property type="match status" value="2"/>
</dbReference>
<dbReference type="InterPro" id="IPR037059">
    <property type="entry name" value="RHD_DNA_bind_dom_sf"/>
</dbReference>
<feature type="region of interest" description="Disordered" evidence="9">
    <location>
        <begin position="61"/>
        <end position="155"/>
    </location>
</feature>
<evidence type="ECO:0000256" key="5">
    <source>
        <dbReference type="ARBA" id="ARBA00023015"/>
    </source>
</evidence>
<evidence type="ECO:0000256" key="3">
    <source>
        <dbReference type="ARBA" id="ARBA00022490"/>
    </source>
</evidence>
<reference evidence="11" key="1">
    <citation type="journal article" date="2013" name="Nature">
        <title>The genomes of four tapeworm species reveal adaptations to parasitism.</title>
        <authorList>
            <person name="Tsai I.J."/>
            <person name="Zarowiecki M."/>
            <person name="Holroyd N."/>
            <person name="Garciarrubio A."/>
            <person name="Sanchez-Flores A."/>
            <person name="Brooks K.L."/>
            <person name="Tracey A."/>
            <person name="Bobes R.J."/>
            <person name="Fragoso G."/>
            <person name="Sciutto E."/>
            <person name="Aslett M."/>
            <person name="Beasley H."/>
            <person name="Bennett H.M."/>
            <person name="Cai J."/>
            <person name="Camicia F."/>
            <person name="Clark R."/>
            <person name="Cucher M."/>
            <person name="De Silva N."/>
            <person name="Day T.A."/>
            <person name="Deplazes P."/>
            <person name="Estrada K."/>
            <person name="Fernandez C."/>
            <person name="Holland P.W."/>
            <person name="Hou J."/>
            <person name="Hu S."/>
            <person name="Huckvale T."/>
            <person name="Hung S.S."/>
            <person name="Kamenetzky L."/>
            <person name="Keane J.A."/>
            <person name="Kiss F."/>
            <person name="Koziol U."/>
            <person name="Lambert O."/>
            <person name="Liu K."/>
            <person name="Luo X."/>
            <person name="Luo Y."/>
            <person name="Macchiaroli N."/>
            <person name="Nichol S."/>
            <person name="Paps J."/>
            <person name="Parkinson J."/>
            <person name="Pouchkina-Stantcheva N."/>
            <person name="Riddiford N."/>
            <person name="Rosenzvit M."/>
            <person name="Salinas G."/>
            <person name="Wasmuth J.D."/>
            <person name="Zamanian M."/>
            <person name="Zheng Y."/>
            <person name="Cai X."/>
            <person name="Soberon X."/>
            <person name="Olson P.D."/>
            <person name="Laclette J.P."/>
            <person name="Brehm K."/>
            <person name="Berriman M."/>
            <person name="Garciarrubio A."/>
            <person name="Bobes R.J."/>
            <person name="Fragoso G."/>
            <person name="Sanchez-Flores A."/>
            <person name="Estrada K."/>
            <person name="Cevallos M.A."/>
            <person name="Morett E."/>
            <person name="Gonzalez V."/>
            <person name="Portillo T."/>
            <person name="Ochoa-Leyva A."/>
            <person name="Jose M.V."/>
            <person name="Sciutto E."/>
            <person name="Landa A."/>
            <person name="Jimenez L."/>
            <person name="Valdes V."/>
            <person name="Carrero J.C."/>
            <person name="Larralde C."/>
            <person name="Morales-Montor J."/>
            <person name="Limon-Lason J."/>
            <person name="Soberon X."/>
            <person name="Laclette J.P."/>
        </authorList>
    </citation>
    <scope>NUCLEOTIDE SEQUENCE [LARGE SCALE GENOMIC DNA]</scope>
</reference>
<evidence type="ECO:0000256" key="6">
    <source>
        <dbReference type="ARBA" id="ARBA00023125"/>
    </source>
</evidence>
<feature type="compositionally biased region" description="Low complexity" evidence="9">
    <location>
        <begin position="61"/>
        <end position="70"/>
    </location>
</feature>
<dbReference type="GO" id="GO:0005634">
    <property type="term" value="C:nucleus"/>
    <property type="evidence" value="ECO:0007669"/>
    <property type="project" value="UniProtKB-SubCell"/>
</dbReference>
<dbReference type="InterPro" id="IPR011539">
    <property type="entry name" value="RHD_DNA_bind_dom"/>
</dbReference>
<evidence type="ECO:0000259" key="10">
    <source>
        <dbReference type="PROSITE" id="PS50254"/>
    </source>
</evidence>
<feature type="compositionally biased region" description="Polar residues" evidence="9">
    <location>
        <begin position="195"/>
        <end position="215"/>
    </location>
</feature>
<accession>A0A068Y5T9</accession>
<keyword evidence="4" id="KW-0597">Phosphoprotein</keyword>
<dbReference type="STRING" id="6211.A0A068Y5T9"/>
<dbReference type="PANTHER" id="PTHR12533">
    <property type="entry name" value="NFAT"/>
    <property type="match status" value="1"/>
</dbReference>
<feature type="compositionally biased region" description="Basic and acidic residues" evidence="9">
    <location>
        <begin position="134"/>
        <end position="149"/>
    </location>
</feature>
<dbReference type="GO" id="GO:0000978">
    <property type="term" value="F:RNA polymerase II cis-regulatory region sequence-specific DNA binding"/>
    <property type="evidence" value="ECO:0007669"/>
    <property type="project" value="TreeGrafter"/>
</dbReference>
<feature type="region of interest" description="Disordered" evidence="9">
    <location>
        <begin position="460"/>
        <end position="488"/>
    </location>
</feature>
<feature type="compositionally biased region" description="Gly residues" evidence="9">
    <location>
        <begin position="580"/>
        <end position="594"/>
    </location>
</feature>
<dbReference type="SUPFAM" id="SSF49417">
    <property type="entry name" value="p53-like transcription factors"/>
    <property type="match status" value="1"/>
</dbReference>
<dbReference type="Proteomes" id="UP000017246">
    <property type="component" value="Unassembled WGS sequence"/>
</dbReference>
<proteinExistence type="predicted"/>
<dbReference type="OrthoDB" id="5346094at2759"/>
<dbReference type="PANTHER" id="PTHR12533:SF7">
    <property type="entry name" value="NFAT NUCLEAR FACTOR, ISOFORM B"/>
    <property type="match status" value="1"/>
</dbReference>
<keyword evidence="12" id="KW-1185">Reference proteome</keyword>
<feature type="compositionally biased region" description="Polar residues" evidence="9">
    <location>
        <begin position="81"/>
        <end position="94"/>
    </location>
</feature>
<dbReference type="InterPro" id="IPR013783">
    <property type="entry name" value="Ig-like_fold"/>
</dbReference>
<dbReference type="OMA" id="VGGPEIC"/>
<evidence type="ECO:0000256" key="9">
    <source>
        <dbReference type="SAM" id="MobiDB-lite"/>
    </source>
</evidence>
<keyword evidence="5" id="KW-0805">Transcription regulation</keyword>
<keyword evidence="3" id="KW-0963">Cytoplasm</keyword>
<feature type="region of interest" description="Disordered" evidence="9">
    <location>
        <begin position="532"/>
        <end position="594"/>
    </location>
</feature>
<evidence type="ECO:0000313" key="11">
    <source>
        <dbReference type="EMBL" id="CUT98952.1"/>
    </source>
</evidence>
<reference evidence="11" key="2">
    <citation type="submission" date="2015-11" db="EMBL/GenBank/DDBJ databases">
        <authorList>
            <person name="Zhang Y."/>
            <person name="Guo Z."/>
        </authorList>
    </citation>
    <scope>NUCLEOTIDE SEQUENCE</scope>
</reference>
<protein>
    <submittedName>
        <fullName evidence="11">Nuclear factor of activated T cells 5</fullName>
    </submittedName>
</protein>
<dbReference type="InterPro" id="IPR008967">
    <property type="entry name" value="p53-like_TF_DNA-bd_sf"/>
</dbReference>
<feature type="region of interest" description="Disordered" evidence="9">
    <location>
        <begin position="761"/>
        <end position="794"/>
    </location>
</feature>
<dbReference type="SUPFAM" id="SSF81296">
    <property type="entry name" value="E set domains"/>
    <property type="match status" value="2"/>
</dbReference>
<dbReference type="Pfam" id="PF00554">
    <property type="entry name" value="RHD_DNA_bind"/>
    <property type="match status" value="1"/>
</dbReference>
<feature type="compositionally biased region" description="Low complexity" evidence="9">
    <location>
        <begin position="769"/>
        <end position="784"/>
    </location>
</feature>
<dbReference type="EMBL" id="LN902845">
    <property type="protein sequence ID" value="CUT98952.1"/>
    <property type="molecule type" value="Genomic_DNA"/>
</dbReference>
<comment type="subcellular location">
    <subcellularLocation>
        <location evidence="2">Cytoplasm</location>
    </subcellularLocation>
    <subcellularLocation>
        <location evidence="1">Nucleus</location>
    </subcellularLocation>
</comment>
<dbReference type="InterPro" id="IPR008366">
    <property type="entry name" value="NFAT"/>
</dbReference>
<feature type="compositionally biased region" description="Polar residues" evidence="9">
    <location>
        <begin position="536"/>
        <end position="550"/>
    </location>
</feature>
<dbReference type="InterPro" id="IPR002909">
    <property type="entry name" value="IPT_dom"/>
</dbReference>
<organism evidence="11 12">
    <name type="scientific">Echinococcus multilocularis</name>
    <name type="common">Fox tapeworm</name>
    <dbReference type="NCBI Taxonomy" id="6211"/>
    <lineage>
        <taxon>Eukaryota</taxon>
        <taxon>Metazoa</taxon>
        <taxon>Spiralia</taxon>
        <taxon>Lophotrochozoa</taxon>
        <taxon>Platyhelminthes</taxon>
        <taxon>Cestoda</taxon>
        <taxon>Eucestoda</taxon>
        <taxon>Cyclophyllidea</taxon>
        <taxon>Taeniidae</taxon>
        <taxon>Echinococcus</taxon>
    </lineage>
</organism>
<dbReference type="eggNOG" id="ENOG502QSVE">
    <property type="taxonomic scope" value="Eukaryota"/>
</dbReference>
<dbReference type="PROSITE" id="PS50254">
    <property type="entry name" value="REL_2"/>
    <property type="match status" value="1"/>
</dbReference>
<feature type="domain" description="RHD" evidence="10">
    <location>
        <begin position="625"/>
        <end position="842"/>
    </location>
</feature>
<evidence type="ECO:0000256" key="7">
    <source>
        <dbReference type="ARBA" id="ARBA00023163"/>
    </source>
</evidence>
<keyword evidence="7" id="KW-0804">Transcription</keyword>
<feature type="compositionally biased region" description="Low complexity" evidence="9">
    <location>
        <begin position="238"/>
        <end position="250"/>
    </location>
</feature>
<dbReference type="Gene3D" id="2.60.40.340">
    <property type="entry name" value="Rel homology domain (RHD), DNA-binding domain"/>
    <property type="match status" value="1"/>
</dbReference>
<keyword evidence="6" id="KW-0238">DNA-binding</keyword>
<dbReference type="InterPro" id="IPR032397">
    <property type="entry name" value="RHD_dimer"/>
</dbReference>
<evidence type="ECO:0000256" key="4">
    <source>
        <dbReference type="ARBA" id="ARBA00022553"/>
    </source>
</evidence>
<evidence type="ECO:0000256" key="8">
    <source>
        <dbReference type="ARBA" id="ARBA00023242"/>
    </source>
</evidence>
<sequence length="1094" mass="119784">MDFSANAGGTGVFTNSPAHEQFQAKMFSSMDYSPATAAVTAAATIPMGQHRCFVEEMCYSTENGDGSSSGSNGGEPKRLSYQPNGGSIKTTPTPSVGRGYGEMMAGQEGFLSTRGGGGSERRGEDGTDSGLPRTPEREKCPKGTPEDSSIRSSSMVRGQMTFQELTTMHAEPMDFAVRVQTSQETPSSCRKRRSQTQNPYSTEYFTNETDPTTGGQLLDRGQPPPPPPEYCYTPGDPSSEGSSSSSHIISQLTRGSSPPPPPASTKQESSPDKRYHLDPSMMRRSSRLTQAQMHQQQQQYLNSQKRRSMLRAEILTPDMMVNNGRNAASLPARPRRLGASMYISNQQQQLQPVRRSQFVQRQYALRSYTNGQSFTNLRTQPWKSPRVAAAAASASVASSACGASEQVLRQQEYFYEAAASRGHLSPTPAPEVSDRTPNAAWGHMTRQQQLAIVNTPRWRLQQTIPPPPPSVTEEQQQQQQPPPIRKTSLCTGRQSMMRRVEMTSEQSVENAKILQKPSPSTSNFDPMLATTERSKTFSFPSSRQFSDNSCTRLRPRKTTPRPTAYEVESKENDVEDGSDSNGGGSGDAASGGGGSGGMLSSALSAGYLTSEEFNYFNKPFESTWKDVKLTLLQQPELQHRARYLTEGSRGPIKNRTFDGYPTIQLQGWSGPAMVQVFVANESTDPHLHMFYQVCLVSTKSNRGCSELVYGFTTVVQVPFTSNSKDRVMSVDSVGLVKLRNSDVERRMASLSEEQQKKLLSFPCLPQPPTSTSASTATTPSSTTQRGQPTSTPICEEVARRSIKPKSSSARLVYRVLLLSHENRVEGVLQVISDPIRCTQIVGGPEICRMSIKEGDARSQPELYIIGKNFVRGTRVIFRQLASGTSTSNSLPNDLNDEGKGDVVWERDAIIDPNFFYQTHLICKVPEYSGPSSLLTSPLQVHVYIQTPTKAGRPETFTYLPSLPLHGPPVIARLSHCEAPTSGMVDLIVLGSNFSPSCRVLFRQVVLTTDNGGVYAPSGVFEGTKVVWQREARVDTDFLTESHLVCCVPPYDGQTASLSPLRVQIVIDAPSGTSAPKNFYYVQGGTRENLTPGCS</sequence>
<dbReference type="AlphaFoldDB" id="A0A068Y5T9"/>
<dbReference type="GO" id="GO:0000981">
    <property type="term" value="F:DNA-binding transcription factor activity, RNA polymerase II-specific"/>
    <property type="evidence" value="ECO:0007669"/>
    <property type="project" value="TreeGrafter"/>
</dbReference>
<evidence type="ECO:0000313" key="12">
    <source>
        <dbReference type="Proteomes" id="UP000017246"/>
    </source>
</evidence>
<evidence type="ECO:0000256" key="2">
    <source>
        <dbReference type="ARBA" id="ARBA00004496"/>
    </source>
</evidence>
<keyword evidence="8" id="KW-0539">Nucleus</keyword>
<feature type="compositionally biased region" description="Low complexity" evidence="9">
    <location>
        <begin position="290"/>
        <end position="303"/>
    </location>
</feature>
<dbReference type="Gene3D" id="2.60.40.10">
    <property type="entry name" value="Immunoglobulins"/>
    <property type="match status" value="2"/>
</dbReference>
<evidence type="ECO:0000256" key="1">
    <source>
        <dbReference type="ARBA" id="ARBA00004123"/>
    </source>
</evidence>
<feature type="region of interest" description="Disordered" evidence="9">
    <location>
        <begin position="179"/>
        <end position="304"/>
    </location>
</feature>
<dbReference type="GO" id="GO:0005667">
    <property type="term" value="C:transcription regulator complex"/>
    <property type="evidence" value="ECO:0007669"/>
    <property type="project" value="TreeGrafter"/>
</dbReference>
<dbReference type="GO" id="GO:0005737">
    <property type="term" value="C:cytoplasm"/>
    <property type="evidence" value="ECO:0007669"/>
    <property type="project" value="UniProtKB-SubCell"/>
</dbReference>
<dbReference type="SMART" id="SM00429">
    <property type="entry name" value="IPT"/>
    <property type="match status" value="2"/>
</dbReference>
<dbReference type="InterPro" id="IPR014756">
    <property type="entry name" value="Ig_E-set"/>
</dbReference>
<name>A0A068Y5T9_ECHMU</name>